<comment type="cofactor">
    <cofactor evidence="5">
        <name>Mg(2+)</name>
        <dbReference type="ChEBI" id="CHEBI:18420"/>
    </cofactor>
</comment>
<evidence type="ECO:0000259" key="6">
    <source>
        <dbReference type="Pfam" id="PF01850"/>
    </source>
</evidence>
<dbReference type="HAMAP" id="MF_00265">
    <property type="entry name" value="VapC_Nob1"/>
    <property type="match status" value="1"/>
</dbReference>
<dbReference type="GO" id="GO:0090729">
    <property type="term" value="F:toxin activity"/>
    <property type="evidence" value="ECO:0007669"/>
    <property type="project" value="UniProtKB-KW"/>
</dbReference>
<dbReference type="GO" id="GO:0000287">
    <property type="term" value="F:magnesium ion binding"/>
    <property type="evidence" value="ECO:0007669"/>
    <property type="project" value="UniProtKB-UniRule"/>
</dbReference>
<keyword evidence="3 5" id="KW-0479">Metal-binding</keyword>
<evidence type="ECO:0000256" key="2">
    <source>
        <dbReference type="ARBA" id="ARBA00022722"/>
    </source>
</evidence>
<protein>
    <recommendedName>
        <fullName evidence="5">Ribonuclease VapC</fullName>
        <shortName evidence="5">RNase VapC</shortName>
        <ecNumber evidence="5">3.1.-.-</ecNumber>
    </recommendedName>
    <alternativeName>
        <fullName evidence="5">Toxin VapC</fullName>
    </alternativeName>
</protein>
<evidence type="ECO:0000313" key="7">
    <source>
        <dbReference type="EMBL" id="AGX86720.1"/>
    </source>
</evidence>
<keyword evidence="2 5" id="KW-0540">Nuclease</keyword>
<proteinExistence type="inferred from homology"/>
<comment type="similarity">
    <text evidence="5">Belongs to the PINc/VapC protein family.</text>
</comment>
<evidence type="ECO:0000256" key="1">
    <source>
        <dbReference type="ARBA" id="ARBA00022649"/>
    </source>
</evidence>
<dbReference type="KEGG" id="cbx:Cenrod_0609"/>
<evidence type="ECO:0000313" key="8">
    <source>
        <dbReference type="Proteomes" id="UP000017184"/>
    </source>
</evidence>
<evidence type="ECO:0000256" key="5">
    <source>
        <dbReference type="HAMAP-Rule" id="MF_00265"/>
    </source>
</evidence>
<dbReference type="HOGENOM" id="CLU_125353_1_1_4"/>
<reference evidence="7 8" key="1">
    <citation type="journal article" date="2013" name="Genome Biol.">
        <title>Genomic analysis reveals key aspects of prokaryotic symbiosis in the phototrophic consortium "Chlorochromatium aggregatum".</title>
        <authorList>
            <person name="Liu Z."/>
            <person name="Muller J."/>
            <person name="Li T."/>
            <person name="Alvey R.M."/>
            <person name="Vogl K."/>
            <person name="Frigaard N.U."/>
            <person name="Rockwell N.C."/>
            <person name="Boyd E.S."/>
            <person name="Tomsho L.P."/>
            <person name="Schuster S.C."/>
            <person name="Henke P."/>
            <person name="Rohde M."/>
            <person name="Overmann J."/>
            <person name="Bryant D.A."/>
        </authorList>
    </citation>
    <scope>NUCLEOTIDE SEQUENCE [LARGE SCALE GENOMIC DNA]</scope>
    <source>
        <strain evidence="7">CR</strain>
    </source>
</reference>
<dbReference type="AlphaFoldDB" id="U5N610"/>
<dbReference type="RefSeq" id="WP_022771541.1">
    <property type="nucleotide sequence ID" value="NC_022576.1"/>
</dbReference>
<dbReference type="InterPro" id="IPR022907">
    <property type="entry name" value="VapC_family"/>
</dbReference>
<dbReference type="CDD" id="cd09874">
    <property type="entry name" value="PIN_MT3492-like"/>
    <property type="match status" value="1"/>
</dbReference>
<dbReference type="OrthoDB" id="5082781at2"/>
<dbReference type="SUPFAM" id="SSF88723">
    <property type="entry name" value="PIN domain-like"/>
    <property type="match status" value="1"/>
</dbReference>
<feature type="binding site" evidence="5">
    <location>
        <position position="7"/>
    </location>
    <ligand>
        <name>Mg(2+)</name>
        <dbReference type="ChEBI" id="CHEBI:18420"/>
    </ligand>
</feature>
<dbReference type="Gene3D" id="3.40.50.1010">
    <property type="entry name" value="5'-nuclease"/>
    <property type="match status" value="1"/>
</dbReference>
<dbReference type="Proteomes" id="UP000017184">
    <property type="component" value="Chromosome"/>
</dbReference>
<dbReference type="GO" id="GO:0004540">
    <property type="term" value="F:RNA nuclease activity"/>
    <property type="evidence" value="ECO:0007669"/>
    <property type="project" value="InterPro"/>
</dbReference>
<dbReference type="STRING" id="946483.Cenrod_0609"/>
<organism evidence="7 8">
    <name type="scientific">Candidatus Symbiobacter mobilis CR</name>
    <dbReference type="NCBI Taxonomy" id="946483"/>
    <lineage>
        <taxon>Bacteria</taxon>
        <taxon>Pseudomonadati</taxon>
        <taxon>Pseudomonadota</taxon>
        <taxon>Betaproteobacteria</taxon>
        <taxon>Burkholderiales</taxon>
        <taxon>Comamonadaceae</taxon>
    </lineage>
</organism>
<evidence type="ECO:0000256" key="4">
    <source>
        <dbReference type="ARBA" id="ARBA00022801"/>
    </source>
</evidence>
<keyword evidence="5" id="KW-0800">Toxin</keyword>
<dbReference type="EC" id="3.1.-.-" evidence="5"/>
<comment type="function">
    <text evidence="5">Toxic component of a toxin-antitoxin (TA) system. An RNase.</text>
</comment>
<accession>U5N610</accession>
<dbReference type="GO" id="GO:0016787">
    <property type="term" value="F:hydrolase activity"/>
    <property type="evidence" value="ECO:0007669"/>
    <property type="project" value="UniProtKB-KW"/>
</dbReference>
<feature type="binding site" evidence="5">
    <location>
        <position position="96"/>
    </location>
    <ligand>
        <name>Mg(2+)</name>
        <dbReference type="ChEBI" id="CHEBI:18420"/>
    </ligand>
</feature>
<dbReference type="InterPro" id="IPR029060">
    <property type="entry name" value="PIN-like_dom_sf"/>
</dbReference>
<keyword evidence="5" id="KW-0460">Magnesium</keyword>
<dbReference type="InterPro" id="IPR002716">
    <property type="entry name" value="PIN_dom"/>
</dbReference>
<dbReference type="eggNOG" id="COG1848">
    <property type="taxonomic scope" value="Bacteria"/>
</dbReference>
<keyword evidence="8" id="KW-1185">Reference proteome</keyword>
<dbReference type="EMBL" id="CP004885">
    <property type="protein sequence ID" value="AGX86720.1"/>
    <property type="molecule type" value="Genomic_DNA"/>
</dbReference>
<evidence type="ECO:0000256" key="3">
    <source>
        <dbReference type="ARBA" id="ARBA00022723"/>
    </source>
</evidence>
<name>U5N610_9BURK</name>
<sequence length="138" mass="15410">MRRAYVDSCVCIYWVEQEAPQSEAALRWLADNADAVLHVSPLVRLEVMVKPMRLHQIALIDAYELLLSRQTWLSINDAIFAHALDLRSQFGLKTPDALHLATAQHHGCNEIWTNDNRLKVAAGAMAVHVLATTDPSSP</sequence>
<feature type="domain" description="PIN" evidence="6">
    <location>
        <begin position="5"/>
        <end position="122"/>
    </location>
</feature>
<dbReference type="Pfam" id="PF01850">
    <property type="entry name" value="PIN"/>
    <property type="match status" value="1"/>
</dbReference>
<gene>
    <name evidence="5" type="primary">vapC</name>
    <name evidence="7" type="ORF">Cenrod_0609</name>
</gene>
<keyword evidence="1 5" id="KW-1277">Toxin-antitoxin system</keyword>
<keyword evidence="4 5" id="KW-0378">Hydrolase</keyword>